<dbReference type="Proteomes" id="UP000758603">
    <property type="component" value="Unassembled WGS sequence"/>
</dbReference>
<dbReference type="AlphaFoldDB" id="A0A9P8UHQ6"/>
<proteinExistence type="predicted"/>
<accession>A0A9P8UHQ6</accession>
<feature type="chain" id="PRO_5040222565" evidence="1">
    <location>
        <begin position="17"/>
        <end position="118"/>
    </location>
</feature>
<sequence>MRVFNILTLGVAVVSAAPYGSTTTSVGQTVRSTTTTLSPEACNQASITTCMATTGLDGPSCFVQICTSTSDAELRRRQDFKIAQDNDDTPASCNEDSLLDCAVSQWRNPDICFQQLCL</sequence>
<feature type="signal peptide" evidence="1">
    <location>
        <begin position="1"/>
        <end position="16"/>
    </location>
</feature>
<gene>
    <name evidence="2" type="ORF">BKA67DRAFT_573990</name>
</gene>
<name>A0A9P8UHQ6_9PEZI</name>
<evidence type="ECO:0000313" key="2">
    <source>
        <dbReference type="EMBL" id="KAH6652434.1"/>
    </source>
</evidence>
<protein>
    <submittedName>
        <fullName evidence="2">Uncharacterized protein</fullName>
    </submittedName>
</protein>
<evidence type="ECO:0000313" key="3">
    <source>
        <dbReference type="Proteomes" id="UP000758603"/>
    </source>
</evidence>
<dbReference type="RefSeq" id="XP_045956712.1">
    <property type="nucleotide sequence ID" value="XM_046103392.1"/>
</dbReference>
<organism evidence="2 3">
    <name type="scientific">Truncatella angustata</name>
    <dbReference type="NCBI Taxonomy" id="152316"/>
    <lineage>
        <taxon>Eukaryota</taxon>
        <taxon>Fungi</taxon>
        <taxon>Dikarya</taxon>
        <taxon>Ascomycota</taxon>
        <taxon>Pezizomycotina</taxon>
        <taxon>Sordariomycetes</taxon>
        <taxon>Xylariomycetidae</taxon>
        <taxon>Amphisphaeriales</taxon>
        <taxon>Sporocadaceae</taxon>
        <taxon>Truncatella</taxon>
    </lineage>
</organism>
<reference evidence="2" key="1">
    <citation type="journal article" date="2021" name="Nat. Commun.">
        <title>Genetic determinants of endophytism in the Arabidopsis root mycobiome.</title>
        <authorList>
            <person name="Mesny F."/>
            <person name="Miyauchi S."/>
            <person name="Thiergart T."/>
            <person name="Pickel B."/>
            <person name="Atanasova L."/>
            <person name="Karlsson M."/>
            <person name="Huettel B."/>
            <person name="Barry K.W."/>
            <person name="Haridas S."/>
            <person name="Chen C."/>
            <person name="Bauer D."/>
            <person name="Andreopoulos W."/>
            <person name="Pangilinan J."/>
            <person name="LaButti K."/>
            <person name="Riley R."/>
            <person name="Lipzen A."/>
            <person name="Clum A."/>
            <person name="Drula E."/>
            <person name="Henrissat B."/>
            <person name="Kohler A."/>
            <person name="Grigoriev I.V."/>
            <person name="Martin F.M."/>
            <person name="Hacquard S."/>
        </authorList>
    </citation>
    <scope>NUCLEOTIDE SEQUENCE</scope>
    <source>
        <strain evidence="2">MPI-SDFR-AT-0073</strain>
    </source>
</reference>
<dbReference type="GeneID" id="70132284"/>
<dbReference type="OrthoDB" id="4771395at2759"/>
<comment type="caution">
    <text evidence="2">The sequence shown here is derived from an EMBL/GenBank/DDBJ whole genome shotgun (WGS) entry which is preliminary data.</text>
</comment>
<dbReference type="EMBL" id="JAGPXC010000006">
    <property type="protein sequence ID" value="KAH6652434.1"/>
    <property type="molecule type" value="Genomic_DNA"/>
</dbReference>
<keyword evidence="3" id="KW-1185">Reference proteome</keyword>
<keyword evidence="1" id="KW-0732">Signal</keyword>
<evidence type="ECO:0000256" key="1">
    <source>
        <dbReference type="SAM" id="SignalP"/>
    </source>
</evidence>